<reference evidence="2" key="2">
    <citation type="journal article" date="2024" name="Plant">
        <title>Genomic evolution and insights into agronomic trait innovations of Sesamum species.</title>
        <authorList>
            <person name="Miao H."/>
            <person name="Wang L."/>
            <person name="Qu L."/>
            <person name="Liu H."/>
            <person name="Sun Y."/>
            <person name="Le M."/>
            <person name="Wang Q."/>
            <person name="Wei S."/>
            <person name="Zheng Y."/>
            <person name="Lin W."/>
            <person name="Duan Y."/>
            <person name="Cao H."/>
            <person name="Xiong S."/>
            <person name="Wang X."/>
            <person name="Wei L."/>
            <person name="Li C."/>
            <person name="Ma Q."/>
            <person name="Ju M."/>
            <person name="Zhao R."/>
            <person name="Li G."/>
            <person name="Mu C."/>
            <person name="Tian Q."/>
            <person name="Mei H."/>
            <person name="Zhang T."/>
            <person name="Gao T."/>
            <person name="Zhang H."/>
        </authorList>
    </citation>
    <scope>NUCLEOTIDE SEQUENCE</scope>
    <source>
        <strain evidence="2">G02</strain>
    </source>
</reference>
<dbReference type="AlphaFoldDB" id="A0AAW2TGH1"/>
<protein>
    <recommendedName>
        <fullName evidence="3">Transposase MuDR plant domain-containing protein</fullName>
    </recommendedName>
</protein>
<reference evidence="2" key="1">
    <citation type="submission" date="2020-06" db="EMBL/GenBank/DDBJ databases">
        <authorList>
            <person name="Li T."/>
            <person name="Hu X."/>
            <person name="Zhang T."/>
            <person name="Song X."/>
            <person name="Zhang H."/>
            <person name="Dai N."/>
            <person name="Sheng W."/>
            <person name="Hou X."/>
            <person name="Wei L."/>
        </authorList>
    </citation>
    <scope>NUCLEOTIDE SEQUENCE</scope>
    <source>
        <strain evidence="2">G02</strain>
        <tissue evidence="2">Leaf</tissue>
    </source>
</reference>
<evidence type="ECO:0008006" key="3">
    <source>
        <dbReference type="Google" id="ProtNLM"/>
    </source>
</evidence>
<accession>A0AAW2TGH1</accession>
<name>A0AAW2TGH1_SESRA</name>
<feature type="compositionally biased region" description="Acidic residues" evidence="1">
    <location>
        <begin position="39"/>
        <end position="62"/>
    </location>
</feature>
<evidence type="ECO:0000313" key="2">
    <source>
        <dbReference type="EMBL" id="KAL0403832.1"/>
    </source>
</evidence>
<comment type="caution">
    <text evidence="2">The sequence shown here is derived from an EMBL/GenBank/DDBJ whole genome shotgun (WGS) entry which is preliminary data.</text>
</comment>
<dbReference type="EMBL" id="JACGWJ010000008">
    <property type="protein sequence ID" value="KAL0403832.1"/>
    <property type="molecule type" value="Genomic_DNA"/>
</dbReference>
<feature type="region of interest" description="Disordered" evidence="1">
    <location>
        <begin position="21"/>
        <end position="62"/>
    </location>
</feature>
<evidence type="ECO:0000256" key="1">
    <source>
        <dbReference type="SAM" id="MobiDB-lite"/>
    </source>
</evidence>
<gene>
    <name evidence="2" type="ORF">Sradi_2024000</name>
</gene>
<sequence length="280" mass="31531">MGTVGINDDYAGPSTFHQLVDEYSGPELDSFLKNNPVDLEPDEVENDEEDQNDNDPDDDDDEVSIPIMLDVLESNGNESSNHVQQGIDLNIPALSSPPSLFPVIPFFSTTHLEVPVNSYNIPSSSWGYFYGSNSGELECGMVFKSKAHLIASIQDFLVPFTRREYRVVKSKPKLWKVVCKYDEATGCNWMLRGIFKAKMVLFKLTKYAGPHKCLMNEISIDHSNLGKSMIATHLLGMAQKNPAYDIKYVQQNMKDSFGFDISYHKAWHALKTAREEVYGT</sequence>
<proteinExistence type="predicted"/>
<organism evidence="2">
    <name type="scientific">Sesamum radiatum</name>
    <name type="common">Black benniseed</name>
    <dbReference type="NCBI Taxonomy" id="300843"/>
    <lineage>
        <taxon>Eukaryota</taxon>
        <taxon>Viridiplantae</taxon>
        <taxon>Streptophyta</taxon>
        <taxon>Embryophyta</taxon>
        <taxon>Tracheophyta</taxon>
        <taxon>Spermatophyta</taxon>
        <taxon>Magnoliopsida</taxon>
        <taxon>eudicotyledons</taxon>
        <taxon>Gunneridae</taxon>
        <taxon>Pentapetalae</taxon>
        <taxon>asterids</taxon>
        <taxon>lamiids</taxon>
        <taxon>Lamiales</taxon>
        <taxon>Pedaliaceae</taxon>
        <taxon>Sesamum</taxon>
    </lineage>
</organism>